<dbReference type="AlphaFoldDB" id="A0AAE9YSB5"/>
<name>A0AAE9YSB5_9GAMM</name>
<gene>
    <name evidence="2" type="ORF">SG35_006700</name>
</gene>
<dbReference type="InterPro" id="IPR024370">
    <property type="entry name" value="PBP_domain"/>
</dbReference>
<evidence type="ECO:0000259" key="1">
    <source>
        <dbReference type="Pfam" id="PF12849"/>
    </source>
</evidence>
<evidence type="ECO:0000313" key="3">
    <source>
        <dbReference type="Proteomes" id="UP000032568"/>
    </source>
</evidence>
<sequence>MEKLQPKRNKPEKLIGLIFASLFIFVSNIAFAEIAVIVHPDNSASLDKKTIKKIFMGKVKKFDNGNVILPMNASKGAASRDNFNKLVIGRTTTQVNAYWSKLVFTGKGTMPRELTSDAEIIATVSANKDAISYVDASAVTDAVKVIATY</sequence>
<protein>
    <submittedName>
        <fullName evidence="2">Substrate-binding domain-containing protein</fullName>
    </submittedName>
</protein>
<proteinExistence type="predicted"/>
<keyword evidence="3" id="KW-1185">Reference proteome</keyword>
<dbReference type="KEGG" id="tact:SG35_006700"/>
<organism evidence="2 3">
    <name type="scientific">Thalassomonas actiniarum</name>
    <dbReference type="NCBI Taxonomy" id="485447"/>
    <lineage>
        <taxon>Bacteria</taxon>
        <taxon>Pseudomonadati</taxon>
        <taxon>Pseudomonadota</taxon>
        <taxon>Gammaproteobacteria</taxon>
        <taxon>Alteromonadales</taxon>
        <taxon>Colwelliaceae</taxon>
        <taxon>Thalassomonas</taxon>
    </lineage>
</organism>
<reference evidence="2 3" key="2">
    <citation type="journal article" date="2022" name="Mar. Drugs">
        <title>Bioassay-Guided Fractionation Leads to the Detection of Cholic Acid Generated by the Rare Thalassomonas sp.</title>
        <authorList>
            <person name="Pheiffer F."/>
            <person name="Schneider Y.K."/>
            <person name="Hansen E.H."/>
            <person name="Andersen J.H."/>
            <person name="Isaksson J."/>
            <person name="Busche T."/>
            <person name="R C."/>
            <person name="Kalinowski J."/>
            <person name="Zyl L.V."/>
            <person name="Trindade M."/>
        </authorList>
    </citation>
    <scope>NUCLEOTIDE SEQUENCE [LARGE SCALE GENOMIC DNA]</scope>
    <source>
        <strain evidence="2 3">A5K-106</strain>
    </source>
</reference>
<dbReference type="RefSeq" id="WP_044835396.1">
    <property type="nucleotide sequence ID" value="NZ_CP059735.1"/>
</dbReference>
<dbReference type="EMBL" id="CP059735">
    <property type="protein sequence ID" value="WDE00325.1"/>
    <property type="molecule type" value="Genomic_DNA"/>
</dbReference>
<dbReference type="Gene3D" id="3.40.190.10">
    <property type="entry name" value="Periplasmic binding protein-like II"/>
    <property type="match status" value="1"/>
</dbReference>
<evidence type="ECO:0000313" key="2">
    <source>
        <dbReference type="EMBL" id="WDE00325.1"/>
    </source>
</evidence>
<dbReference type="SUPFAM" id="SSF53850">
    <property type="entry name" value="Periplasmic binding protein-like II"/>
    <property type="match status" value="1"/>
</dbReference>
<accession>A0AAE9YSB5</accession>
<reference evidence="2 3" key="1">
    <citation type="journal article" date="2015" name="Genome Announc.">
        <title>Draft Genome Sequences of Marine Isolates of Thalassomonas viridans and Thalassomonas actiniarum.</title>
        <authorList>
            <person name="Olonade I."/>
            <person name="van Zyl L.J."/>
            <person name="Trindade M."/>
        </authorList>
    </citation>
    <scope>NUCLEOTIDE SEQUENCE [LARGE SCALE GENOMIC DNA]</scope>
    <source>
        <strain evidence="2 3">A5K-106</strain>
    </source>
</reference>
<dbReference type="Proteomes" id="UP000032568">
    <property type="component" value="Chromosome"/>
</dbReference>
<feature type="domain" description="PBP" evidence="1">
    <location>
        <begin position="28"/>
        <end position="139"/>
    </location>
</feature>
<dbReference type="Pfam" id="PF12849">
    <property type="entry name" value="PBP_like_2"/>
    <property type="match status" value="1"/>
</dbReference>